<comment type="caution">
    <text evidence="1">The sequence shown here is derived from an EMBL/GenBank/DDBJ whole genome shotgun (WGS) entry which is preliminary data.</text>
</comment>
<evidence type="ECO:0000313" key="1">
    <source>
        <dbReference type="EMBL" id="KAK4174226.1"/>
    </source>
</evidence>
<protein>
    <submittedName>
        <fullName evidence="1">Uncharacterized protein</fullName>
    </submittedName>
</protein>
<accession>A0AAN6W4M9</accession>
<gene>
    <name evidence="1" type="ORF">QBC36DRAFT_303027</name>
</gene>
<reference evidence="1" key="1">
    <citation type="journal article" date="2023" name="Mol. Phylogenet. Evol.">
        <title>Genome-scale phylogeny and comparative genomics of the fungal order Sordariales.</title>
        <authorList>
            <person name="Hensen N."/>
            <person name="Bonometti L."/>
            <person name="Westerberg I."/>
            <person name="Brannstrom I.O."/>
            <person name="Guillou S."/>
            <person name="Cros-Aarteil S."/>
            <person name="Calhoun S."/>
            <person name="Haridas S."/>
            <person name="Kuo A."/>
            <person name="Mondo S."/>
            <person name="Pangilinan J."/>
            <person name="Riley R."/>
            <person name="LaButti K."/>
            <person name="Andreopoulos B."/>
            <person name="Lipzen A."/>
            <person name="Chen C."/>
            <person name="Yan M."/>
            <person name="Daum C."/>
            <person name="Ng V."/>
            <person name="Clum A."/>
            <person name="Steindorff A."/>
            <person name="Ohm R.A."/>
            <person name="Martin F."/>
            <person name="Silar P."/>
            <person name="Natvig D.O."/>
            <person name="Lalanne C."/>
            <person name="Gautier V."/>
            <person name="Ament-Velasquez S.L."/>
            <person name="Kruys A."/>
            <person name="Hutchinson M.I."/>
            <person name="Powell A.J."/>
            <person name="Barry K."/>
            <person name="Miller A.N."/>
            <person name="Grigoriev I.V."/>
            <person name="Debuchy R."/>
            <person name="Gladieux P."/>
            <person name="Hiltunen Thoren M."/>
            <person name="Johannesson H."/>
        </authorList>
    </citation>
    <scope>NUCLEOTIDE SEQUENCE</scope>
    <source>
        <strain evidence="1">CBS 892.96</strain>
    </source>
</reference>
<keyword evidence="2" id="KW-1185">Reference proteome</keyword>
<proteinExistence type="predicted"/>
<name>A0AAN6W4M9_9PEZI</name>
<reference evidence="1" key="2">
    <citation type="submission" date="2023-05" db="EMBL/GenBank/DDBJ databases">
        <authorList>
            <consortium name="Lawrence Berkeley National Laboratory"/>
            <person name="Steindorff A."/>
            <person name="Hensen N."/>
            <person name="Bonometti L."/>
            <person name="Westerberg I."/>
            <person name="Brannstrom I.O."/>
            <person name="Guillou S."/>
            <person name="Cros-Aarteil S."/>
            <person name="Calhoun S."/>
            <person name="Haridas S."/>
            <person name="Kuo A."/>
            <person name="Mondo S."/>
            <person name="Pangilinan J."/>
            <person name="Riley R."/>
            <person name="Labutti K."/>
            <person name="Andreopoulos B."/>
            <person name="Lipzen A."/>
            <person name="Chen C."/>
            <person name="Yanf M."/>
            <person name="Daum C."/>
            <person name="Ng V."/>
            <person name="Clum A."/>
            <person name="Ohm R."/>
            <person name="Martin F."/>
            <person name="Silar P."/>
            <person name="Natvig D."/>
            <person name="Lalanne C."/>
            <person name="Gautier V."/>
            <person name="Ament-Velasquez S.L."/>
            <person name="Kruys A."/>
            <person name="Hutchinson M.I."/>
            <person name="Powell A.J."/>
            <person name="Barry K."/>
            <person name="Miller A.N."/>
            <person name="Grigoriev I.V."/>
            <person name="Debuchy R."/>
            <person name="Gladieux P."/>
            <person name="Thoren M.H."/>
            <person name="Johannesson H."/>
        </authorList>
    </citation>
    <scope>NUCLEOTIDE SEQUENCE</scope>
    <source>
        <strain evidence="1">CBS 892.96</strain>
    </source>
</reference>
<evidence type="ECO:0000313" key="2">
    <source>
        <dbReference type="Proteomes" id="UP001302321"/>
    </source>
</evidence>
<dbReference type="AlphaFoldDB" id="A0AAN6W4M9"/>
<organism evidence="1 2">
    <name type="scientific">Triangularia setosa</name>
    <dbReference type="NCBI Taxonomy" id="2587417"/>
    <lineage>
        <taxon>Eukaryota</taxon>
        <taxon>Fungi</taxon>
        <taxon>Dikarya</taxon>
        <taxon>Ascomycota</taxon>
        <taxon>Pezizomycotina</taxon>
        <taxon>Sordariomycetes</taxon>
        <taxon>Sordariomycetidae</taxon>
        <taxon>Sordariales</taxon>
        <taxon>Podosporaceae</taxon>
        <taxon>Triangularia</taxon>
    </lineage>
</organism>
<dbReference type="Proteomes" id="UP001302321">
    <property type="component" value="Unassembled WGS sequence"/>
</dbReference>
<sequence>MEPISACGGSPPPRPLDDPDRVFFGHVPAWLAGMNTVRTQDQQELQIMRGAVSEMKCMYHMLAPEWGIYLSRVVADWEDDDYDERKDCLDHLGEDPTRVPPKGEKHIRKGLVSEWVNEAVMEMRCPKPEIYEEKSFEEVWDSYNQGAKKKPWFRTKDGLRLGRYVDDVELSGGQEGGEDYFGGGGGEGKEMERLQRVVKKDEEERRYLFKRIRYLMTNTYPLWGSMGTPDIFGSVDAPEWLAQERAHQLRIDWENMPNLQEAYLDLRGIPYRLPLGFRHDANDGQGCDASGLTDDFTCGQRYGRWDPVKTPLVNWWMTFVTAVRPAGKLMFIDGECDDAARSVIHDPFHHVEGMDELLAGGYLWDWNHVIPGQTHYDPTPAGPVPAD</sequence>
<dbReference type="EMBL" id="MU866294">
    <property type="protein sequence ID" value="KAK4174226.1"/>
    <property type="molecule type" value="Genomic_DNA"/>
</dbReference>